<dbReference type="GeneID" id="97549763"/>
<gene>
    <name evidence="7" type="ORF">DK846_04310</name>
</gene>
<dbReference type="InterPro" id="IPR022401">
    <property type="entry name" value="Cysteate_synthase"/>
</dbReference>
<reference evidence="7 8" key="1">
    <citation type="submission" date="2018-05" db="EMBL/GenBank/DDBJ databases">
        <title>Draft genome of Methanospirillum lacunae Ki8-1.</title>
        <authorList>
            <person name="Dueholm M.S."/>
            <person name="Nielsen P.H."/>
            <person name="Bakmann L.F."/>
            <person name="Otzen D.E."/>
        </authorList>
    </citation>
    <scope>NUCLEOTIDE SEQUENCE [LARGE SCALE GENOMIC DNA]</scope>
    <source>
        <strain evidence="7 8">Ki8-1</strain>
    </source>
</reference>
<evidence type="ECO:0000256" key="4">
    <source>
        <dbReference type="ARBA" id="ARBA00022898"/>
    </source>
</evidence>
<dbReference type="Gene3D" id="3.40.50.1100">
    <property type="match status" value="2"/>
</dbReference>
<dbReference type="InterPro" id="IPR036052">
    <property type="entry name" value="TrpB-like_PALP_sf"/>
</dbReference>
<keyword evidence="4" id="KW-0663">Pyridoxal phosphate</keyword>
<name>A0A2V2ND88_9EURY</name>
<evidence type="ECO:0000313" key="8">
    <source>
        <dbReference type="Proteomes" id="UP000245657"/>
    </source>
</evidence>
<accession>A0A2V2ND88</accession>
<comment type="caution">
    <text evidence="7">The sequence shown here is derived from an EMBL/GenBank/DDBJ whole genome shotgun (WGS) entry which is preliminary data.</text>
</comment>
<dbReference type="Proteomes" id="UP000245657">
    <property type="component" value="Unassembled WGS sequence"/>
</dbReference>
<keyword evidence="3" id="KW-0808">Transferase</keyword>
<keyword evidence="2" id="KW-0174">Coenzyme M biosynthesis</keyword>
<dbReference type="PANTHER" id="PTHR43050">
    <property type="entry name" value="SERINE / THREONINE RACEMASE FAMILY MEMBER"/>
    <property type="match status" value="1"/>
</dbReference>
<dbReference type="GO" id="GO:0030378">
    <property type="term" value="F:serine racemase activity"/>
    <property type="evidence" value="ECO:0007669"/>
    <property type="project" value="TreeGrafter"/>
</dbReference>
<dbReference type="EMBL" id="QGMY01000002">
    <property type="protein sequence ID" value="PWR74378.1"/>
    <property type="molecule type" value="Genomic_DNA"/>
</dbReference>
<keyword evidence="8" id="KW-1185">Reference proteome</keyword>
<organism evidence="7 8">
    <name type="scientific">Methanospirillum lacunae</name>
    <dbReference type="NCBI Taxonomy" id="668570"/>
    <lineage>
        <taxon>Archaea</taxon>
        <taxon>Methanobacteriati</taxon>
        <taxon>Methanobacteriota</taxon>
        <taxon>Stenosarchaea group</taxon>
        <taxon>Methanomicrobia</taxon>
        <taxon>Methanomicrobiales</taxon>
        <taxon>Methanospirillaceae</taxon>
        <taxon>Methanospirillum</taxon>
    </lineage>
</organism>
<proteinExistence type="predicted"/>
<evidence type="ECO:0000259" key="6">
    <source>
        <dbReference type="Pfam" id="PF00291"/>
    </source>
</evidence>
<comment type="cofactor">
    <cofactor evidence="1">
        <name>pyridoxal 5'-phosphate</name>
        <dbReference type="ChEBI" id="CHEBI:597326"/>
    </cofactor>
</comment>
<dbReference type="GO" id="GO:0005524">
    <property type="term" value="F:ATP binding"/>
    <property type="evidence" value="ECO:0007669"/>
    <property type="project" value="TreeGrafter"/>
</dbReference>
<dbReference type="NCBIfam" id="TIGR03844">
    <property type="entry name" value="cysteate_syn"/>
    <property type="match status" value="1"/>
</dbReference>
<dbReference type="InterPro" id="IPR001926">
    <property type="entry name" value="TrpB-like_PALP"/>
</dbReference>
<sequence>MNSDSYHLVCPICGTRFDDAYQLTCPSRCNALIRAEYSARQLTIRDLPGMFRYSDWLPVKGHLATKSAPICYQSSGLANELGLNNLWIAFAGYWPERQAYVTSGSFKEFEALPTMVRLAERAKGVILVASAGNTGRAFAEVSSKIAKPVIIVVPAKARERIWTSTPAEHILLVTVDGDYTDAINLGNQLCTLPGIYPEGGAKNIARRDGMGTMMLEGAMTIRHLPDWYIQAVGSGTGGIAAWEASMRLVADGRFGSDLPRLLLIQNDPFTPMVHAFQEGRRDITLDDIKNPEDAISKVHADVLTNRAPPYGISGGVYDALVATNGIMTTATTDEAIKAGDLFRKTEGIDLDPAAAVCVGGLINAVKSGVIKSDEKILLAITGGGYERIQRELSMHIHAPDFEVDQNTDNEELMNSVREWVSRYV</sequence>
<dbReference type="GO" id="GO:0003941">
    <property type="term" value="F:L-serine ammonia-lyase activity"/>
    <property type="evidence" value="ECO:0007669"/>
    <property type="project" value="TreeGrafter"/>
</dbReference>
<dbReference type="OrthoDB" id="6371at2157"/>
<protein>
    <recommendedName>
        <fullName evidence="5">Cysteate synthase</fullName>
        <ecNumber evidence="5">2.5.1.76</ecNumber>
    </recommendedName>
</protein>
<dbReference type="GO" id="GO:0018114">
    <property type="term" value="F:threonine racemase activity"/>
    <property type="evidence" value="ECO:0007669"/>
    <property type="project" value="TreeGrafter"/>
</dbReference>
<dbReference type="RefSeq" id="WP_109967657.1">
    <property type="nucleotide sequence ID" value="NZ_CP176093.1"/>
</dbReference>
<dbReference type="GO" id="GO:0019295">
    <property type="term" value="P:coenzyme M biosynthetic process"/>
    <property type="evidence" value="ECO:0007669"/>
    <property type="project" value="UniProtKB-KW"/>
</dbReference>
<dbReference type="SUPFAM" id="SSF53686">
    <property type="entry name" value="Tryptophan synthase beta subunit-like PLP-dependent enzymes"/>
    <property type="match status" value="1"/>
</dbReference>
<evidence type="ECO:0000256" key="2">
    <source>
        <dbReference type="ARBA" id="ARBA00022545"/>
    </source>
</evidence>
<evidence type="ECO:0000256" key="5">
    <source>
        <dbReference type="NCBIfam" id="TIGR03844"/>
    </source>
</evidence>
<evidence type="ECO:0000256" key="3">
    <source>
        <dbReference type="ARBA" id="ARBA00022679"/>
    </source>
</evidence>
<dbReference type="AlphaFoldDB" id="A0A2V2ND88"/>
<evidence type="ECO:0000256" key="1">
    <source>
        <dbReference type="ARBA" id="ARBA00001933"/>
    </source>
</evidence>
<dbReference type="EC" id="2.5.1.76" evidence="5"/>
<feature type="domain" description="Tryptophan synthase beta chain-like PALP" evidence="6">
    <location>
        <begin position="102"/>
        <end position="382"/>
    </location>
</feature>
<dbReference type="GO" id="GO:0000287">
    <property type="term" value="F:magnesium ion binding"/>
    <property type="evidence" value="ECO:0007669"/>
    <property type="project" value="TreeGrafter"/>
</dbReference>
<evidence type="ECO:0000313" key="7">
    <source>
        <dbReference type="EMBL" id="PWR74378.1"/>
    </source>
</evidence>
<dbReference type="GO" id="GO:0044686">
    <property type="term" value="F:cysteate synthase activity"/>
    <property type="evidence" value="ECO:0007669"/>
    <property type="project" value="UniProtKB-EC"/>
</dbReference>
<dbReference type="GO" id="GO:0070179">
    <property type="term" value="P:D-serine biosynthetic process"/>
    <property type="evidence" value="ECO:0007669"/>
    <property type="project" value="TreeGrafter"/>
</dbReference>
<dbReference type="PANTHER" id="PTHR43050:SF1">
    <property type="entry name" value="SERINE RACEMASE"/>
    <property type="match status" value="1"/>
</dbReference>
<dbReference type="Pfam" id="PF00291">
    <property type="entry name" value="PALP"/>
    <property type="match status" value="1"/>
</dbReference>
<dbReference type="GO" id="GO:0030170">
    <property type="term" value="F:pyridoxal phosphate binding"/>
    <property type="evidence" value="ECO:0007669"/>
    <property type="project" value="UniProtKB-UniRule"/>
</dbReference>